<comment type="caution">
    <text evidence="2">The sequence shown here is derived from an EMBL/GenBank/DDBJ whole genome shotgun (WGS) entry which is preliminary data.</text>
</comment>
<dbReference type="GO" id="GO:0005829">
    <property type="term" value="C:cytosol"/>
    <property type="evidence" value="ECO:0007669"/>
    <property type="project" value="TreeGrafter"/>
</dbReference>
<dbReference type="InterPro" id="IPR036812">
    <property type="entry name" value="NAD(P)_OxRdtase_dom_sf"/>
</dbReference>
<sequence length="344" mass="37535">MKDMAQRRLGKTGLQVTEIGFGTAPLGNLYEKIDDKVAMQTLEAAWDGGLRFIDTAPFYGYGLAEQRVGEFLRNQPRDAFVLSTKIGRLIKPHDPAQEWPGVFRRALPFKPVFDYSYDGVMRSFEDSLQRMGLHRIDVLLVHDLDIDSIGSEEETEAHRRQLFAGAGGGGYAALDELRRNGDISGIGAGLNLWEVAESLIHEGDFDCFLIAGRYTLLEQEVLTSFLPLCAEKDIGIFLGGPYNSGILASGPVPGAMYNYEPASSEILERVGRIEAVCRAHGVPLASAALRFPLGHPCIAAIIPGARTADEVSRNLATFDHPIPAALWSDLKGEGLLRQEAPAPV</sequence>
<name>A0A967C307_9PROT</name>
<reference evidence="2" key="1">
    <citation type="submission" date="2020-03" db="EMBL/GenBank/DDBJ databases">
        <title>Genome of Pelagibius litoralis DSM 21314T.</title>
        <authorList>
            <person name="Wang G."/>
        </authorList>
    </citation>
    <scope>NUCLEOTIDE SEQUENCE</scope>
    <source>
        <strain evidence="2">DSM 21314</strain>
    </source>
</reference>
<keyword evidence="3" id="KW-1185">Reference proteome</keyword>
<dbReference type="Pfam" id="PF00248">
    <property type="entry name" value="Aldo_ket_red"/>
    <property type="match status" value="1"/>
</dbReference>
<gene>
    <name evidence="2" type="ORF">HBA54_02635</name>
</gene>
<feature type="domain" description="NADP-dependent oxidoreductase" evidence="1">
    <location>
        <begin position="18"/>
        <end position="330"/>
    </location>
</feature>
<accession>A0A967C307</accession>
<proteinExistence type="predicted"/>
<evidence type="ECO:0000313" key="3">
    <source>
        <dbReference type="Proteomes" id="UP000761264"/>
    </source>
</evidence>
<dbReference type="Proteomes" id="UP000761264">
    <property type="component" value="Unassembled WGS sequence"/>
</dbReference>
<dbReference type="InterPro" id="IPR023210">
    <property type="entry name" value="NADP_OxRdtase_dom"/>
</dbReference>
<dbReference type="InterPro" id="IPR020471">
    <property type="entry name" value="AKR"/>
</dbReference>
<dbReference type="PANTHER" id="PTHR42686:SF1">
    <property type="entry name" value="GH17980P-RELATED"/>
    <property type="match status" value="1"/>
</dbReference>
<dbReference type="AlphaFoldDB" id="A0A967C307"/>
<evidence type="ECO:0000259" key="1">
    <source>
        <dbReference type="Pfam" id="PF00248"/>
    </source>
</evidence>
<dbReference type="SUPFAM" id="SSF51430">
    <property type="entry name" value="NAD(P)-linked oxidoreductase"/>
    <property type="match status" value="1"/>
</dbReference>
<evidence type="ECO:0000313" key="2">
    <source>
        <dbReference type="EMBL" id="NIA67479.1"/>
    </source>
</evidence>
<dbReference type="GO" id="GO:0016491">
    <property type="term" value="F:oxidoreductase activity"/>
    <property type="evidence" value="ECO:0007669"/>
    <property type="project" value="InterPro"/>
</dbReference>
<dbReference type="PANTHER" id="PTHR42686">
    <property type="entry name" value="GH17980P-RELATED"/>
    <property type="match status" value="1"/>
</dbReference>
<organism evidence="2 3">
    <name type="scientific">Pelagibius litoralis</name>
    <dbReference type="NCBI Taxonomy" id="374515"/>
    <lineage>
        <taxon>Bacteria</taxon>
        <taxon>Pseudomonadati</taxon>
        <taxon>Pseudomonadota</taxon>
        <taxon>Alphaproteobacteria</taxon>
        <taxon>Rhodospirillales</taxon>
        <taxon>Rhodovibrionaceae</taxon>
        <taxon>Pelagibius</taxon>
    </lineage>
</organism>
<dbReference type="RefSeq" id="WP_167221091.1">
    <property type="nucleotide sequence ID" value="NZ_JAAQPH010000002.1"/>
</dbReference>
<dbReference type="Gene3D" id="3.20.20.100">
    <property type="entry name" value="NADP-dependent oxidoreductase domain"/>
    <property type="match status" value="1"/>
</dbReference>
<protein>
    <submittedName>
        <fullName evidence="2">Aldo/keto reductase</fullName>
    </submittedName>
</protein>
<dbReference type="EMBL" id="JAAQPH010000002">
    <property type="protein sequence ID" value="NIA67479.1"/>
    <property type="molecule type" value="Genomic_DNA"/>
</dbReference>